<protein>
    <submittedName>
        <fullName evidence="3">DUF4395 domain-containing protein</fullName>
    </submittedName>
</protein>
<reference evidence="3 4" key="1">
    <citation type="submission" date="2019-02" db="EMBL/GenBank/DDBJ databases">
        <title>Pedobacter sp. RP-1-13 sp. nov., isolated from Arctic soil.</title>
        <authorList>
            <person name="Dahal R.H."/>
        </authorList>
    </citation>
    <scope>NUCLEOTIDE SEQUENCE [LARGE SCALE GENOMIC DNA]</scope>
    <source>
        <strain evidence="3 4">RP-1-13</strain>
    </source>
</reference>
<gene>
    <name evidence="3" type="ORF">EZ428_10315</name>
</gene>
<evidence type="ECO:0000313" key="3">
    <source>
        <dbReference type="EMBL" id="TCC92116.1"/>
    </source>
</evidence>
<dbReference type="Proteomes" id="UP000292884">
    <property type="component" value="Unassembled WGS sequence"/>
</dbReference>
<evidence type="ECO:0000259" key="2">
    <source>
        <dbReference type="Pfam" id="PF14340"/>
    </source>
</evidence>
<keyword evidence="1" id="KW-1133">Transmembrane helix</keyword>
<dbReference type="AlphaFoldDB" id="A0A4V2MIW9"/>
<keyword evidence="1" id="KW-0472">Membrane</keyword>
<accession>A0A4V2MIW9</accession>
<name>A0A4V2MIW9_9SPHI</name>
<organism evidence="3 4">
    <name type="scientific">Pedobacter frigiditerrae</name>
    <dbReference type="NCBI Taxonomy" id="2530452"/>
    <lineage>
        <taxon>Bacteria</taxon>
        <taxon>Pseudomonadati</taxon>
        <taxon>Bacteroidota</taxon>
        <taxon>Sphingobacteriia</taxon>
        <taxon>Sphingobacteriales</taxon>
        <taxon>Sphingobacteriaceae</taxon>
        <taxon>Pedobacter</taxon>
    </lineage>
</organism>
<dbReference type="OrthoDB" id="1261922at2"/>
<comment type="caution">
    <text evidence="3">The sequence shown here is derived from an EMBL/GenBank/DDBJ whole genome shotgun (WGS) entry which is preliminary data.</text>
</comment>
<dbReference type="Pfam" id="PF14340">
    <property type="entry name" value="DUF4395"/>
    <property type="match status" value="1"/>
</dbReference>
<keyword evidence="1" id="KW-0812">Transmembrane</keyword>
<feature type="transmembrane region" description="Helical" evidence="1">
    <location>
        <begin position="124"/>
        <end position="150"/>
    </location>
</feature>
<sequence>MRLILLFHTFVKNQQMEISCPVSSERINENVVRLIALMVAIIGAVSLLFVNFYAIVFLMIDFAIRAFTSGKFSLLKFIALKLFKLFSLPAKLTDLAPKKFAATLGFVFCLVIGAFYLFNQIYIAIALTTVLLLFAVLESVFAICVGCYVYSLWQSISKRK</sequence>
<feature type="domain" description="DUF4395" evidence="2">
    <location>
        <begin position="27"/>
        <end position="154"/>
    </location>
</feature>
<keyword evidence="4" id="KW-1185">Reference proteome</keyword>
<evidence type="ECO:0000256" key="1">
    <source>
        <dbReference type="SAM" id="Phobius"/>
    </source>
</evidence>
<proteinExistence type="predicted"/>
<dbReference type="EMBL" id="SJSK01000002">
    <property type="protein sequence ID" value="TCC92116.1"/>
    <property type="molecule type" value="Genomic_DNA"/>
</dbReference>
<dbReference type="InterPro" id="IPR025508">
    <property type="entry name" value="DUF4395"/>
</dbReference>
<feature type="transmembrane region" description="Helical" evidence="1">
    <location>
        <begin position="100"/>
        <end position="118"/>
    </location>
</feature>
<feature type="transmembrane region" description="Helical" evidence="1">
    <location>
        <begin position="34"/>
        <end position="56"/>
    </location>
</feature>
<evidence type="ECO:0000313" key="4">
    <source>
        <dbReference type="Proteomes" id="UP000292884"/>
    </source>
</evidence>